<gene>
    <name evidence="3" type="ORF">K435DRAFT_806479</name>
</gene>
<reference evidence="3 4" key="1">
    <citation type="journal article" date="2019" name="Nat. Ecol. Evol.">
        <title>Megaphylogeny resolves global patterns of mushroom evolution.</title>
        <authorList>
            <person name="Varga T."/>
            <person name="Krizsan K."/>
            <person name="Foldi C."/>
            <person name="Dima B."/>
            <person name="Sanchez-Garcia M."/>
            <person name="Sanchez-Ramirez S."/>
            <person name="Szollosi G.J."/>
            <person name="Szarkandi J.G."/>
            <person name="Papp V."/>
            <person name="Albert L."/>
            <person name="Andreopoulos W."/>
            <person name="Angelini C."/>
            <person name="Antonin V."/>
            <person name="Barry K.W."/>
            <person name="Bougher N.L."/>
            <person name="Buchanan P."/>
            <person name="Buyck B."/>
            <person name="Bense V."/>
            <person name="Catcheside P."/>
            <person name="Chovatia M."/>
            <person name="Cooper J."/>
            <person name="Damon W."/>
            <person name="Desjardin D."/>
            <person name="Finy P."/>
            <person name="Geml J."/>
            <person name="Haridas S."/>
            <person name="Hughes K."/>
            <person name="Justo A."/>
            <person name="Karasinski D."/>
            <person name="Kautmanova I."/>
            <person name="Kiss B."/>
            <person name="Kocsube S."/>
            <person name="Kotiranta H."/>
            <person name="LaButti K.M."/>
            <person name="Lechner B.E."/>
            <person name="Liimatainen K."/>
            <person name="Lipzen A."/>
            <person name="Lukacs Z."/>
            <person name="Mihaltcheva S."/>
            <person name="Morgado L.N."/>
            <person name="Niskanen T."/>
            <person name="Noordeloos M.E."/>
            <person name="Ohm R.A."/>
            <person name="Ortiz-Santana B."/>
            <person name="Ovrebo C."/>
            <person name="Racz N."/>
            <person name="Riley R."/>
            <person name="Savchenko A."/>
            <person name="Shiryaev A."/>
            <person name="Soop K."/>
            <person name="Spirin V."/>
            <person name="Szebenyi C."/>
            <person name="Tomsovsky M."/>
            <person name="Tulloss R.E."/>
            <person name="Uehling J."/>
            <person name="Grigoriev I.V."/>
            <person name="Vagvolgyi C."/>
            <person name="Papp T."/>
            <person name="Martin F.M."/>
            <person name="Miettinen O."/>
            <person name="Hibbett D.S."/>
            <person name="Nagy L.G."/>
        </authorList>
    </citation>
    <scope>NUCLEOTIDE SEQUENCE [LARGE SCALE GENOMIC DNA]</scope>
    <source>
        <strain evidence="3 4">CBS 962.96</strain>
    </source>
</reference>
<protein>
    <submittedName>
        <fullName evidence="3">Uncharacterized protein</fullName>
    </submittedName>
</protein>
<accession>A0A4V4HCW2</accession>
<proteinExistence type="predicted"/>
<dbReference type="Proteomes" id="UP000297245">
    <property type="component" value="Unassembled WGS sequence"/>
</dbReference>
<organism evidence="3 4">
    <name type="scientific">Dendrothele bispora (strain CBS 962.96)</name>
    <dbReference type="NCBI Taxonomy" id="1314807"/>
    <lineage>
        <taxon>Eukaryota</taxon>
        <taxon>Fungi</taxon>
        <taxon>Dikarya</taxon>
        <taxon>Basidiomycota</taxon>
        <taxon>Agaricomycotina</taxon>
        <taxon>Agaricomycetes</taxon>
        <taxon>Agaricomycetidae</taxon>
        <taxon>Agaricales</taxon>
        <taxon>Agaricales incertae sedis</taxon>
        <taxon>Dendrothele</taxon>
    </lineage>
</organism>
<feature type="compositionally biased region" description="Low complexity" evidence="1">
    <location>
        <begin position="36"/>
        <end position="48"/>
    </location>
</feature>
<dbReference type="EMBL" id="ML179583">
    <property type="protein sequence ID" value="THU84715.1"/>
    <property type="molecule type" value="Genomic_DNA"/>
</dbReference>
<feature type="region of interest" description="Disordered" evidence="1">
    <location>
        <begin position="96"/>
        <end position="175"/>
    </location>
</feature>
<evidence type="ECO:0000256" key="2">
    <source>
        <dbReference type="SAM" id="Phobius"/>
    </source>
</evidence>
<dbReference type="AlphaFoldDB" id="A0A4V4HCW2"/>
<evidence type="ECO:0000313" key="4">
    <source>
        <dbReference type="Proteomes" id="UP000297245"/>
    </source>
</evidence>
<keyword evidence="4" id="KW-1185">Reference proteome</keyword>
<feature type="compositionally biased region" description="Polar residues" evidence="1">
    <location>
        <begin position="107"/>
        <end position="118"/>
    </location>
</feature>
<name>A0A4V4HCW2_DENBC</name>
<feature type="transmembrane region" description="Helical" evidence="2">
    <location>
        <begin position="428"/>
        <end position="448"/>
    </location>
</feature>
<feature type="compositionally biased region" description="Basic and acidic residues" evidence="1">
    <location>
        <begin position="96"/>
        <end position="106"/>
    </location>
</feature>
<feature type="compositionally biased region" description="Polar residues" evidence="1">
    <location>
        <begin position="51"/>
        <end position="61"/>
    </location>
</feature>
<sequence>MIKSRVEPYLSSLKTGSWSRLLRQTWQRNPLPLLPSPSTTPLQNTLPLASAPQTSTPNQHQRSLLASLKADLLAFLHPKPGLKWLFRLSVPERPSFAERRHKRNDDISTSSFNSTAISIQHHPTKTPSLTSLRPKETPEVAHPFNAPTTTHHTQTTDNAPDKMPSQNVRPENRKTDEQRWRELMDFMESLWKLWVAAVECRLRFMGFFGSSCPGSSGNNTLRNEQGIPDAADLERLLGLAANKLDEANVPRREIGVVFENLLVQGLGDILNGLEGVVKPGEMLHEFLFFLLPFVLGRPGSGCSSFLKTLANQTAEYHSVTGDASYGPFTPKCFLEEKRSEFRFVRRWLREPGLLTYTNLPLAFLLHPRSRCINSSRAREVVRRRLFKGDVSNVFSYVFQAIITSTIYLKSSGLTFDMGTVPFIDQAALFLVDLPTSFLVINTFGVIIYKSVQLQQTVGQV</sequence>
<keyword evidence="2" id="KW-1133">Transmembrane helix</keyword>
<keyword evidence="2" id="KW-0812">Transmembrane</keyword>
<feature type="region of interest" description="Disordered" evidence="1">
    <location>
        <begin position="32"/>
        <end position="61"/>
    </location>
</feature>
<evidence type="ECO:0000313" key="3">
    <source>
        <dbReference type="EMBL" id="THU84715.1"/>
    </source>
</evidence>
<keyword evidence="2" id="KW-0472">Membrane</keyword>
<evidence type="ECO:0000256" key="1">
    <source>
        <dbReference type="SAM" id="MobiDB-lite"/>
    </source>
</evidence>